<evidence type="ECO:0008006" key="3">
    <source>
        <dbReference type="Google" id="ProtNLM"/>
    </source>
</evidence>
<dbReference type="Proteomes" id="UP000298416">
    <property type="component" value="Unassembled WGS sequence"/>
</dbReference>
<dbReference type="SUPFAM" id="SSF117281">
    <property type="entry name" value="Kelch motif"/>
    <property type="match status" value="1"/>
</dbReference>
<evidence type="ECO:0000313" key="2">
    <source>
        <dbReference type="Proteomes" id="UP000298416"/>
    </source>
</evidence>
<organism evidence="1">
    <name type="scientific">Salvia splendens</name>
    <name type="common">Scarlet sage</name>
    <dbReference type="NCBI Taxonomy" id="180675"/>
    <lineage>
        <taxon>Eukaryota</taxon>
        <taxon>Viridiplantae</taxon>
        <taxon>Streptophyta</taxon>
        <taxon>Embryophyta</taxon>
        <taxon>Tracheophyta</taxon>
        <taxon>Spermatophyta</taxon>
        <taxon>Magnoliopsida</taxon>
        <taxon>eudicotyledons</taxon>
        <taxon>Gunneridae</taxon>
        <taxon>Pentapetalae</taxon>
        <taxon>asterids</taxon>
        <taxon>lamiids</taxon>
        <taxon>Lamiales</taxon>
        <taxon>Lamiaceae</taxon>
        <taxon>Nepetoideae</taxon>
        <taxon>Mentheae</taxon>
        <taxon>Salviinae</taxon>
        <taxon>Salvia</taxon>
        <taxon>Salvia subgen. Calosphace</taxon>
        <taxon>core Calosphace</taxon>
    </lineage>
</organism>
<dbReference type="PANTHER" id="PTHR47590">
    <property type="entry name" value="F-BOX/KELCH-REPEAT PROTEIN SKIP25"/>
    <property type="match status" value="1"/>
</dbReference>
<evidence type="ECO:0000313" key="1">
    <source>
        <dbReference type="EMBL" id="KAG6400561.1"/>
    </source>
</evidence>
<name>A0A8X8WV53_SALSN</name>
<dbReference type="Gene3D" id="2.120.10.80">
    <property type="entry name" value="Kelch-type beta propeller"/>
    <property type="match status" value="1"/>
</dbReference>
<accession>A0A8X8WV53</accession>
<dbReference type="PANTHER" id="PTHR47590:SF7">
    <property type="entry name" value="OS06G0711700 PROTEIN"/>
    <property type="match status" value="1"/>
</dbReference>
<proteinExistence type="predicted"/>
<protein>
    <recommendedName>
        <fullName evidence="3">F-box/kelch-repeat protein SKIP25-like</fullName>
    </recommendedName>
</protein>
<reference evidence="1" key="1">
    <citation type="submission" date="2018-01" db="EMBL/GenBank/DDBJ databases">
        <authorList>
            <person name="Mao J.F."/>
        </authorList>
    </citation>
    <scope>NUCLEOTIDE SEQUENCE</scope>
    <source>
        <strain evidence="1">Huo1</strain>
        <tissue evidence="1">Leaf</tissue>
    </source>
</reference>
<dbReference type="AlphaFoldDB" id="A0A8X8WV53"/>
<dbReference type="InterPro" id="IPR015915">
    <property type="entry name" value="Kelch-typ_b-propeller"/>
</dbReference>
<gene>
    <name evidence="1" type="ORF">SASPL_137401</name>
</gene>
<sequence length="386" mass="42794">MESAKKHCKNKDIAIDGNNLQTEPVLIPGLPNHLASLCLANLPPSLLYRVCISWRRFIYSPNFPPFYSLYALLAPTSPAPDSACQFHSASFFCFDPVAWKWRSLPSPPTSGAPLCMLSRHPSYISRILPVQSITASGHLLLIAANTHNFLPALSHPLVFNPLSSKWSFGPPFTSPRRWCVTGSMDSSVYVASGTGAQYQRDVARSLERWDMSKKEAEWMWETRTACKDAKFSREAIEAIGYRGKLCMVNIKGRALKEGAVYNISMNKWEQMPRGMLGGWTGPAAMDDQVMYVVDQETGSLSRYDPENDCWEEFVGPSNHLKGAQHISAGRGKVCAVSADGAKIFVVDVSASAIARPRNFWILEPPEGMEVIAVHILPRMSIHQSSC</sequence>
<dbReference type="EMBL" id="PNBA02000014">
    <property type="protein sequence ID" value="KAG6400561.1"/>
    <property type="molecule type" value="Genomic_DNA"/>
</dbReference>
<reference evidence="1" key="2">
    <citation type="submission" date="2020-08" db="EMBL/GenBank/DDBJ databases">
        <title>Plant Genome Project.</title>
        <authorList>
            <person name="Zhang R.-G."/>
        </authorList>
    </citation>
    <scope>NUCLEOTIDE SEQUENCE</scope>
    <source>
        <strain evidence="1">Huo1</strain>
        <tissue evidence="1">Leaf</tissue>
    </source>
</reference>
<comment type="caution">
    <text evidence="1">The sequence shown here is derived from an EMBL/GenBank/DDBJ whole genome shotgun (WGS) entry which is preliminary data.</text>
</comment>
<keyword evidence="2" id="KW-1185">Reference proteome</keyword>